<protein>
    <submittedName>
        <fullName evidence="3">Uncharacterized protein</fullName>
    </submittedName>
</protein>
<evidence type="ECO:0000313" key="3">
    <source>
        <dbReference type="EMBL" id="MED6161617.1"/>
    </source>
</evidence>
<evidence type="ECO:0000256" key="2">
    <source>
        <dbReference type="SAM" id="MobiDB-lite"/>
    </source>
</evidence>
<evidence type="ECO:0000256" key="1">
    <source>
        <dbReference type="SAM" id="Coils"/>
    </source>
</evidence>
<evidence type="ECO:0000313" key="4">
    <source>
        <dbReference type="Proteomes" id="UP001341840"/>
    </source>
</evidence>
<reference evidence="3 4" key="1">
    <citation type="journal article" date="2023" name="Plants (Basel)">
        <title>Bridging the Gap: Combining Genomics and Transcriptomics Approaches to Understand Stylosanthes scabra, an Orphan Legume from the Brazilian Caatinga.</title>
        <authorList>
            <person name="Ferreira-Neto J.R.C."/>
            <person name="da Silva M.D."/>
            <person name="Binneck E."/>
            <person name="de Melo N.F."/>
            <person name="da Silva R.H."/>
            <person name="de Melo A.L.T.M."/>
            <person name="Pandolfi V."/>
            <person name="Bustamante F.O."/>
            <person name="Brasileiro-Vidal A.C."/>
            <person name="Benko-Iseppon A.M."/>
        </authorList>
    </citation>
    <scope>NUCLEOTIDE SEQUENCE [LARGE SCALE GENOMIC DNA]</scope>
    <source>
        <tissue evidence="3">Leaves</tissue>
    </source>
</reference>
<feature type="compositionally biased region" description="Basic and acidic residues" evidence="2">
    <location>
        <begin position="250"/>
        <end position="264"/>
    </location>
</feature>
<keyword evidence="1" id="KW-0175">Coiled coil</keyword>
<feature type="coiled-coil region" evidence="1">
    <location>
        <begin position="146"/>
        <end position="173"/>
    </location>
</feature>
<feature type="region of interest" description="Disordered" evidence="2">
    <location>
        <begin position="242"/>
        <end position="264"/>
    </location>
</feature>
<proteinExistence type="predicted"/>
<sequence length="264" mass="30055">MNTFTFPLPDCPQDLRSYRRKAEPFPFTAQPKTPDEVLTLARQCLFYWLHKLILVTHITADPRHFNVEMPYCTVLIIKGPVPEEMMWYIWALSAQYDCAIAVPAFALYHLLCEQQFSGTYLDQLLSIHLHACNNPGLQVITGIEGLSLAEEEASSLQNTARSIQEELSQFQTDFLNSSMVFPTPPLSQDSDPWGGPLSQDPYYYEEEPGTRVYPVLPSPTHVEAGIDDALAKIADDRYFQQSDDDNFAPHMEHDDFADHEPIIK</sequence>
<name>A0ABU6UJY7_9FABA</name>
<comment type="caution">
    <text evidence="3">The sequence shown here is derived from an EMBL/GenBank/DDBJ whole genome shotgun (WGS) entry which is preliminary data.</text>
</comment>
<dbReference type="Proteomes" id="UP001341840">
    <property type="component" value="Unassembled WGS sequence"/>
</dbReference>
<keyword evidence="4" id="KW-1185">Reference proteome</keyword>
<dbReference type="EMBL" id="JASCZI010121410">
    <property type="protein sequence ID" value="MED6161617.1"/>
    <property type="molecule type" value="Genomic_DNA"/>
</dbReference>
<accession>A0ABU6UJY7</accession>
<gene>
    <name evidence="3" type="ORF">PIB30_062499</name>
</gene>
<organism evidence="3 4">
    <name type="scientific">Stylosanthes scabra</name>
    <dbReference type="NCBI Taxonomy" id="79078"/>
    <lineage>
        <taxon>Eukaryota</taxon>
        <taxon>Viridiplantae</taxon>
        <taxon>Streptophyta</taxon>
        <taxon>Embryophyta</taxon>
        <taxon>Tracheophyta</taxon>
        <taxon>Spermatophyta</taxon>
        <taxon>Magnoliopsida</taxon>
        <taxon>eudicotyledons</taxon>
        <taxon>Gunneridae</taxon>
        <taxon>Pentapetalae</taxon>
        <taxon>rosids</taxon>
        <taxon>fabids</taxon>
        <taxon>Fabales</taxon>
        <taxon>Fabaceae</taxon>
        <taxon>Papilionoideae</taxon>
        <taxon>50 kb inversion clade</taxon>
        <taxon>dalbergioids sensu lato</taxon>
        <taxon>Dalbergieae</taxon>
        <taxon>Pterocarpus clade</taxon>
        <taxon>Stylosanthes</taxon>
    </lineage>
</organism>